<dbReference type="EMBL" id="JAAALK010000079">
    <property type="protein sequence ID" value="KAG8097080.1"/>
    <property type="molecule type" value="Genomic_DNA"/>
</dbReference>
<protein>
    <submittedName>
        <fullName evidence="2">Uncharacterized protein</fullName>
    </submittedName>
</protein>
<name>A0A8J5WVY1_ZIZPA</name>
<proteinExistence type="predicted"/>
<dbReference type="AlphaFoldDB" id="A0A8J5WVY1"/>
<keyword evidence="3" id="KW-1185">Reference proteome</keyword>
<reference evidence="2" key="2">
    <citation type="submission" date="2021-02" db="EMBL/GenBank/DDBJ databases">
        <authorList>
            <person name="Kimball J.A."/>
            <person name="Haas M.W."/>
            <person name="Macchietto M."/>
            <person name="Kono T."/>
            <person name="Duquette J."/>
            <person name="Shao M."/>
        </authorList>
    </citation>
    <scope>NUCLEOTIDE SEQUENCE</scope>
    <source>
        <tissue evidence="2">Fresh leaf tissue</tissue>
    </source>
</reference>
<gene>
    <name evidence="2" type="ORF">GUJ93_ZPchr0013g35219</name>
</gene>
<evidence type="ECO:0000313" key="3">
    <source>
        <dbReference type="Proteomes" id="UP000729402"/>
    </source>
</evidence>
<dbReference type="Proteomes" id="UP000729402">
    <property type="component" value="Unassembled WGS sequence"/>
</dbReference>
<evidence type="ECO:0000313" key="2">
    <source>
        <dbReference type="EMBL" id="KAG8097080.1"/>
    </source>
</evidence>
<evidence type="ECO:0000256" key="1">
    <source>
        <dbReference type="SAM" id="MobiDB-lite"/>
    </source>
</evidence>
<comment type="caution">
    <text evidence="2">The sequence shown here is derived from an EMBL/GenBank/DDBJ whole genome shotgun (WGS) entry which is preliminary data.</text>
</comment>
<reference evidence="2" key="1">
    <citation type="journal article" date="2021" name="bioRxiv">
        <title>Whole Genome Assembly and Annotation of Northern Wild Rice, Zizania palustris L., Supports a Whole Genome Duplication in the Zizania Genus.</title>
        <authorList>
            <person name="Haas M."/>
            <person name="Kono T."/>
            <person name="Macchietto M."/>
            <person name="Millas R."/>
            <person name="McGilp L."/>
            <person name="Shao M."/>
            <person name="Duquette J."/>
            <person name="Hirsch C.N."/>
            <person name="Kimball J."/>
        </authorList>
    </citation>
    <scope>NUCLEOTIDE SEQUENCE</scope>
    <source>
        <tissue evidence="2">Fresh leaf tissue</tissue>
    </source>
</reference>
<accession>A0A8J5WVY1</accession>
<organism evidence="2 3">
    <name type="scientific">Zizania palustris</name>
    <name type="common">Northern wild rice</name>
    <dbReference type="NCBI Taxonomy" id="103762"/>
    <lineage>
        <taxon>Eukaryota</taxon>
        <taxon>Viridiplantae</taxon>
        <taxon>Streptophyta</taxon>
        <taxon>Embryophyta</taxon>
        <taxon>Tracheophyta</taxon>
        <taxon>Spermatophyta</taxon>
        <taxon>Magnoliopsida</taxon>
        <taxon>Liliopsida</taxon>
        <taxon>Poales</taxon>
        <taxon>Poaceae</taxon>
        <taxon>BOP clade</taxon>
        <taxon>Oryzoideae</taxon>
        <taxon>Oryzeae</taxon>
        <taxon>Zizaniinae</taxon>
        <taxon>Zizania</taxon>
    </lineage>
</organism>
<sequence length="221" mass="24290">MLQVPFHNAPVADHEVQPDNFFGEPMVDDVQWDQWPQPQMNMPQEHQVQEELSMEVSGLSFGLNSGSTTASANNSSMLALAQSVENAMQEVVSLQMPQATLPRPPIRFFYSRRNRKADDVNRKGKEIANLPSATASTSKGGKGKEVLPDKPTLQDFLNVSLDNGKQFSELSFGQIKFAATHYCGLTAQQVTLAKLLIDEGLHIQLAKVTTSNPGDARNVPK</sequence>
<feature type="region of interest" description="Disordered" evidence="1">
    <location>
        <begin position="119"/>
        <end position="149"/>
    </location>
</feature>